<reference evidence="1" key="1">
    <citation type="submission" date="2020-11" db="EMBL/GenBank/DDBJ databases">
        <authorList>
            <person name="Tran Van P."/>
        </authorList>
    </citation>
    <scope>NUCLEOTIDE SEQUENCE</scope>
</reference>
<gene>
    <name evidence="1" type="ORF">TMSB3V08_LOCUS11549</name>
</gene>
<dbReference type="EMBL" id="OB798474">
    <property type="protein sequence ID" value="CAD7434899.1"/>
    <property type="molecule type" value="Genomic_DNA"/>
</dbReference>
<sequence>MMRSKRMTKNIHLVVGGGASSVSVAASSPTSSLLETSACSEETTSSYYPFGLYASIVLFTCCILTWDHCVFSLHDELTFGVSPVSNIIWPALYLSSQSKILLSQPGGTLVSVAKLCAITVITKDIPASSMESRKNKTANTT</sequence>
<name>A0A7R9HW28_9NEOP</name>
<dbReference type="AlphaFoldDB" id="A0A7R9HW28"/>
<accession>A0A7R9HW28</accession>
<evidence type="ECO:0000313" key="1">
    <source>
        <dbReference type="EMBL" id="CAD7434899.1"/>
    </source>
</evidence>
<proteinExistence type="predicted"/>
<protein>
    <submittedName>
        <fullName evidence="1">Uncharacterized protein</fullName>
    </submittedName>
</protein>
<organism evidence="1">
    <name type="scientific">Timema monikensis</name>
    <dbReference type="NCBI Taxonomy" id="170555"/>
    <lineage>
        <taxon>Eukaryota</taxon>
        <taxon>Metazoa</taxon>
        <taxon>Ecdysozoa</taxon>
        <taxon>Arthropoda</taxon>
        <taxon>Hexapoda</taxon>
        <taxon>Insecta</taxon>
        <taxon>Pterygota</taxon>
        <taxon>Neoptera</taxon>
        <taxon>Polyneoptera</taxon>
        <taxon>Phasmatodea</taxon>
        <taxon>Timematodea</taxon>
        <taxon>Timematoidea</taxon>
        <taxon>Timematidae</taxon>
        <taxon>Timema</taxon>
    </lineage>
</organism>